<dbReference type="GO" id="GO:0020037">
    <property type="term" value="F:heme binding"/>
    <property type="evidence" value="ECO:0007669"/>
    <property type="project" value="InterPro"/>
</dbReference>
<keyword evidence="2" id="KW-0575">Peroxidase</keyword>
<dbReference type="GO" id="GO:0009055">
    <property type="term" value="F:electron transfer activity"/>
    <property type="evidence" value="ECO:0007669"/>
    <property type="project" value="InterPro"/>
</dbReference>
<proteinExistence type="predicted"/>
<dbReference type="Proteomes" id="UP000199400">
    <property type="component" value="Unassembled WGS sequence"/>
</dbReference>
<feature type="compositionally biased region" description="Basic and acidic residues" evidence="1">
    <location>
        <begin position="1"/>
        <end position="21"/>
    </location>
</feature>
<reference evidence="3" key="1">
    <citation type="submission" date="2016-10" db="EMBL/GenBank/DDBJ databases">
        <authorList>
            <person name="Varghese N."/>
            <person name="Submissions S."/>
        </authorList>
    </citation>
    <scope>NUCLEOTIDE SEQUENCE [LARGE SCALE GENOMIC DNA]</scope>
    <source>
        <strain evidence="3">ATCC 25963</strain>
    </source>
</reference>
<feature type="region of interest" description="Disordered" evidence="1">
    <location>
        <begin position="76"/>
        <end position="111"/>
    </location>
</feature>
<name>A0A1I1VUW7_9BACT</name>
<evidence type="ECO:0000313" key="2">
    <source>
        <dbReference type="EMBL" id="SFD86691.1"/>
    </source>
</evidence>
<feature type="compositionally biased region" description="Basic residues" evidence="1">
    <location>
        <begin position="83"/>
        <end position="98"/>
    </location>
</feature>
<gene>
    <name evidence="2" type="ORF">SAMN02745121_01980</name>
</gene>
<dbReference type="Gene3D" id="1.10.760.10">
    <property type="entry name" value="Cytochrome c-like domain"/>
    <property type="match status" value="1"/>
</dbReference>
<feature type="region of interest" description="Disordered" evidence="1">
    <location>
        <begin position="1"/>
        <end position="28"/>
    </location>
</feature>
<dbReference type="GO" id="GO:0004601">
    <property type="term" value="F:peroxidase activity"/>
    <property type="evidence" value="ECO:0007669"/>
    <property type="project" value="UniProtKB-KW"/>
</dbReference>
<dbReference type="EMBL" id="FOMX01000005">
    <property type="protein sequence ID" value="SFD86691.1"/>
    <property type="molecule type" value="Genomic_DNA"/>
</dbReference>
<evidence type="ECO:0000313" key="3">
    <source>
        <dbReference type="Proteomes" id="UP000199400"/>
    </source>
</evidence>
<sequence>MIDHYDSGIEPHPNLDPRLRGPDQQPRRMNLTPAEKRALVAFLGTLTDEALRTDPKFSDPFVRRVLSNSTLARGRRVSERTCRRGHGRSGMRLSTRRGCHVEPRATAMASQ</sequence>
<dbReference type="STRING" id="54.SAMN02745121_01980"/>
<evidence type="ECO:0000256" key="1">
    <source>
        <dbReference type="SAM" id="MobiDB-lite"/>
    </source>
</evidence>
<dbReference type="AlphaFoldDB" id="A0A1I1VUW7"/>
<dbReference type="InterPro" id="IPR036909">
    <property type="entry name" value="Cyt_c-like_dom_sf"/>
</dbReference>
<accession>A0A1I1VUW7</accession>
<keyword evidence="3" id="KW-1185">Reference proteome</keyword>
<organism evidence="2 3">
    <name type="scientific">Nannocystis exedens</name>
    <dbReference type="NCBI Taxonomy" id="54"/>
    <lineage>
        <taxon>Bacteria</taxon>
        <taxon>Pseudomonadati</taxon>
        <taxon>Myxococcota</taxon>
        <taxon>Polyangia</taxon>
        <taxon>Nannocystales</taxon>
        <taxon>Nannocystaceae</taxon>
        <taxon>Nannocystis</taxon>
    </lineage>
</organism>
<dbReference type="SUPFAM" id="SSF46626">
    <property type="entry name" value="Cytochrome c"/>
    <property type="match status" value="1"/>
</dbReference>
<protein>
    <submittedName>
        <fullName evidence="2">Cytochrome c peroxidase</fullName>
    </submittedName>
</protein>
<keyword evidence="2" id="KW-0560">Oxidoreductase</keyword>